<dbReference type="OrthoDB" id="264485at2"/>
<organism evidence="1 2">
    <name type="scientific">Allorhodopirellula solitaria</name>
    <dbReference type="NCBI Taxonomy" id="2527987"/>
    <lineage>
        <taxon>Bacteria</taxon>
        <taxon>Pseudomonadati</taxon>
        <taxon>Planctomycetota</taxon>
        <taxon>Planctomycetia</taxon>
        <taxon>Pirellulales</taxon>
        <taxon>Pirellulaceae</taxon>
        <taxon>Allorhodopirellula</taxon>
    </lineage>
</organism>
<dbReference type="RefSeq" id="WP_146391638.1">
    <property type="nucleotide sequence ID" value="NZ_SJPK01000005.1"/>
</dbReference>
<gene>
    <name evidence="1" type="ORF">CA85_26550</name>
</gene>
<sequence length="178" mass="19919">MPERQPALLVVMIDTASLRWHVAAIGSGAQVIPLLRSEDGNLDEYRDLEPDAQLSFLRHRFAGVLQRGCDRLYPKQMKVSHFLLIADGHYPDAQPDTTARLAAHFVDWMINPPVTYLLHQGEFREDSVTESLDSLETVAGELPETVAASLWAGWAEMVELLSQPDCWELIASPPKSIE</sequence>
<proteinExistence type="predicted"/>
<dbReference type="Proteomes" id="UP000318053">
    <property type="component" value="Unassembled WGS sequence"/>
</dbReference>
<name>A0A5C5XV60_9BACT</name>
<dbReference type="AlphaFoldDB" id="A0A5C5XV60"/>
<accession>A0A5C5XV60</accession>
<evidence type="ECO:0000313" key="1">
    <source>
        <dbReference type="EMBL" id="TWT66558.1"/>
    </source>
</evidence>
<protein>
    <submittedName>
        <fullName evidence="1">Uncharacterized protein</fullName>
    </submittedName>
</protein>
<keyword evidence="2" id="KW-1185">Reference proteome</keyword>
<dbReference type="EMBL" id="SJPK01000005">
    <property type="protein sequence ID" value="TWT66558.1"/>
    <property type="molecule type" value="Genomic_DNA"/>
</dbReference>
<comment type="caution">
    <text evidence="1">The sequence shown here is derived from an EMBL/GenBank/DDBJ whole genome shotgun (WGS) entry which is preliminary data.</text>
</comment>
<evidence type="ECO:0000313" key="2">
    <source>
        <dbReference type="Proteomes" id="UP000318053"/>
    </source>
</evidence>
<reference evidence="1 2" key="1">
    <citation type="submission" date="2019-02" db="EMBL/GenBank/DDBJ databases">
        <title>Deep-cultivation of Planctomycetes and their phenomic and genomic characterization uncovers novel biology.</title>
        <authorList>
            <person name="Wiegand S."/>
            <person name="Jogler M."/>
            <person name="Boedeker C."/>
            <person name="Pinto D."/>
            <person name="Vollmers J."/>
            <person name="Rivas-Marin E."/>
            <person name="Kohn T."/>
            <person name="Peeters S.H."/>
            <person name="Heuer A."/>
            <person name="Rast P."/>
            <person name="Oberbeckmann S."/>
            <person name="Bunk B."/>
            <person name="Jeske O."/>
            <person name="Meyerdierks A."/>
            <person name="Storesund J.E."/>
            <person name="Kallscheuer N."/>
            <person name="Luecker S."/>
            <person name="Lage O.M."/>
            <person name="Pohl T."/>
            <person name="Merkel B.J."/>
            <person name="Hornburger P."/>
            <person name="Mueller R.-W."/>
            <person name="Bruemmer F."/>
            <person name="Labrenz M."/>
            <person name="Spormann A.M."/>
            <person name="Op Den Camp H."/>
            <person name="Overmann J."/>
            <person name="Amann R."/>
            <person name="Jetten M.S.M."/>
            <person name="Mascher T."/>
            <person name="Medema M.H."/>
            <person name="Devos D.P."/>
            <person name="Kaster A.-K."/>
            <person name="Ovreas L."/>
            <person name="Rohde M."/>
            <person name="Galperin M.Y."/>
            <person name="Jogler C."/>
        </authorList>
    </citation>
    <scope>NUCLEOTIDE SEQUENCE [LARGE SCALE GENOMIC DNA]</scope>
    <source>
        <strain evidence="1 2">CA85</strain>
    </source>
</reference>